<organism evidence="3 4">
    <name type="scientific">Rubrivivax gelatinosus</name>
    <name type="common">Rhodocyclus gelatinosus</name>
    <name type="synonym">Rhodopseudomonas gelatinosa</name>
    <dbReference type="NCBI Taxonomy" id="28068"/>
    <lineage>
        <taxon>Bacteria</taxon>
        <taxon>Pseudomonadati</taxon>
        <taxon>Pseudomonadota</taxon>
        <taxon>Betaproteobacteria</taxon>
        <taxon>Burkholderiales</taxon>
        <taxon>Sphaerotilaceae</taxon>
        <taxon>Rubrivivax</taxon>
    </lineage>
</organism>
<dbReference type="EMBL" id="NRRU01000012">
    <property type="protein sequence ID" value="MBK1712126.1"/>
    <property type="molecule type" value="Genomic_DNA"/>
</dbReference>
<dbReference type="PANTHER" id="PTHR37483">
    <property type="entry name" value="UPF0125 PROTEIN RATB"/>
    <property type="match status" value="1"/>
</dbReference>
<sequence>MRVELVYCPAPHRVDSQPLEVADGATLADALRASGLLERHALKLETVEAGIWGRVRPLQTLLREDDRIELYRPLVVDPKEARRLRYRGGQPG</sequence>
<dbReference type="HAMAP" id="MF_00460">
    <property type="entry name" value="UPF0125_RnfH"/>
    <property type="match status" value="1"/>
</dbReference>
<dbReference type="InterPro" id="IPR016155">
    <property type="entry name" value="Mopterin_synth/thiamin_S_b"/>
</dbReference>
<comment type="caution">
    <text evidence="3">The sequence shown here is derived from an EMBL/GenBank/DDBJ whole genome shotgun (WGS) entry which is preliminary data.</text>
</comment>
<dbReference type="Proteomes" id="UP001041814">
    <property type="component" value="Unassembled WGS sequence"/>
</dbReference>
<dbReference type="InterPro" id="IPR005346">
    <property type="entry name" value="RnfH"/>
</dbReference>
<reference evidence="3" key="1">
    <citation type="submission" date="2017-08" db="EMBL/GenBank/DDBJ databases">
        <authorList>
            <person name="Imhoff J.F."/>
            <person name="Rahn T."/>
            <person name="Kuenzel S."/>
            <person name="Neulinger S.C."/>
        </authorList>
    </citation>
    <scope>NUCLEOTIDE SEQUENCE</scope>
    <source>
        <strain evidence="3">IM 151</strain>
    </source>
</reference>
<accession>A0ABS1DSM4</accession>
<name>A0ABS1DSM4_RUBGE</name>
<dbReference type="Gene3D" id="3.10.20.280">
    <property type="entry name" value="RnfH-like"/>
    <property type="match status" value="1"/>
</dbReference>
<evidence type="ECO:0000313" key="3">
    <source>
        <dbReference type="EMBL" id="MBK1712126.1"/>
    </source>
</evidence>
<dbReference type="RefSeq" id="WP_200378013.1">
    <property type="nucleotide sequence ID" value="NZ_NRRU01000012.1"/>
</dbReference>
<dbReference type="InterPro" id="IPR037021">
    <property type="entry name" value="RnfH_sf"/>
</dbReference>
<dbReference type="NCBIfam" id="NF002490">
    <property type="entry name" value="PRK01777.1"/>
    <property type="match status" value="1"/>
</dbReference>
<evidence type="ECO:0000256" key="2">
    <source>
        <dbReference type="HAMAP-Rule" id="MF_00460"/>
    </source>
</evidence>
<dbReference type="Pfam" id="PF03658">
    <property type="entry name" value="Ub-RnfH"/>
    <property type="match status" value="1"/>
</dbReference>
<dbReference type="PANTHER" id="PTHR37483:SF1">
    <property type="entry name" value="UPF0125 PROTEIN RATB"/>
    <property type="match status" value="1"/>
</dbReference>
<proteinExistence type="inferred from homology"/>
<dbReference type="SUPFAM" id="SSF54285">
    <property type="entry name" value="MoaD/ThiS"/>
    <property type="match status" value="1"/>
</dbReference>
<protein>
    <recommendedName>
        <fullName evidence="2">UPF0125 protein CKO43_04955</fullName>
    </recommendedName>
</protein>
<reference evidence="3" key="2">
    <citation type="journal article" date="2020" name="Microorganisms">
        <title>Osmotic Adaptation and Compatible Solute Biosynthesis of Phototrophic Bacteria as Revealed from Genome Analyses.</title>
        <authorList>
            <person name="Imhoff J.F."/>
            <person name="Rahn T."/>
            <person name="Kunzel S."/>
            <person name="Keller A."/>
            <person name="Neulinger S.C."/>
        </authorList>
    </citation>
    <scope>NUCLEOTIDE SEQUENCE</scope>
    <source>
        <strain evidence="3">IM 151</strain>
    </source>
</reference>
<evidence type="ECO:0000313" key="4">
    <source>
        <dbReference type="Proteomes" id="UP001041814"/>
    </source>
</evidence>
<comment type="similarity">
    <text evidence="1 2">Belongs to the UPF0125 (RnfH) family.</text>
</comment>
<keyword evidence="4" id="KW-1185">Reference proteome</keyword>
<evidence type="ECO:0000256" key="1">
    <source>
        <dbReference type="ARBA" id="ARBA00010645"/>
    </source>
</evidence>
<gene>
    <name evidence="3" type="ORF">CKO43_04955</name>
</gene>